<protein>
    <submittedName>
        <fullName evidence="2">Uncharacterized protein</fullName>
    </submittedName>
</protein>
<comment type="caution">
    <text evidence="2">The sequence shown here is derived from an EMBL/GenBank/DDBJ whole genome shotgun (WGS) entry which is preliminary data.</text>
</comment>
<sequence length="40" mass="4592">MLFPLTDDNVESTHPGTLTDLVEHTKRQQRDESHREGSDV</sequence>
<dbReference type="EMBL" id="REFS01000010">
    <property type="protein sequence ID" value="RMB08322.1"/>
    <property type="molecule type" value="Genomic_DNA"/>
</dbReference>
<evidence type="ECO:0000313" key="2">
    <source>
        <dbReference type="EMBL" id="RMB08322.1"/>
    </source>
</evidence>
<feature type="region of interest" description="Disordered" evidence="1">
    <location>
        <begin position="1"/>
        <end position="40"/>
    </location>
</feature>
<proteinExistence type="predicted"/>
<reference evidence="2 3" key="1">
    <citation type="journal article" date="2015" name="Stand. Genomic Sci.">
        <title>Genomic Encyclopedia of Bacterial and Archaeal Type Strains, Phase III: the genomes of soil and plant-associated and newly described type strains.</title>
        <authorList>
            <person name="Whitman W.B."/>
            <person name="Woyke T."/>
            <person name="Klenk H.P."/>
            <person name="Zhou Y."/>
            <person name="Lilburn T.G."/>
            <person name="Beck B.J."/>
            <person name="De Vos P."/>
            <person name="Vandamme P."/>
            <person name="Eisen J.A."/>
            <person name="Garrity G."/>
            <person name="Hugenholtz P."/>
            <person name="Kyrpides N.C."/>
        </authorList>
    </citation>
    <scope>NUCLEOTIDE SEQUENCE [LARGE SCALE GENOMIC DNA]</scope>
    <source>
        <strain evidence="2 3">CGMCC 1.10124</strain>
    </source>
</reference>
<evidence type="ECO:0000256" key="1">
    <source>
        <dbReference type="SAM" id="MobiDB-lite"/>
    </source>
</evidence>
<dbReference type="AlphaFoldDB" id="A0A3M0CG41"/>
<organism evidence="2 3">
    <name type="scientific">Haloplanus aerogenes</name>
    <dbReference type="NCBI Taxonomy" id="660522"/>
    <lineage>
        <taxon>Archaea</taxon>
        <taxon>Methanobacteriati</taxon>
        <taxon>Methanobacteriota</taxon>
        <taxon>Stenosarchaea group</taxon>
        <taxon>Halobacteria</taxon>
        <taxon>Halobacteriales</taxon>
        <taxon>Haloferacaceae</taxon>
        <taxon>Haloplanus</taxon>
    </lineage>
</organism>
<feature type="compositionally biased region" description="Basic and acidic residues" evidence="1">
    <location>
        <begin position="21"/>
        <end position="40"/>
    </location>
</feature>
<dbReference type="Proteomes" id="UP000277326">
    <property type="component" value="Unassembled WGS sequence"/>
</dbReference>
<gene>
    <name evidence="2" type="ORF">ATH50_3537</name>
</gene>
<name>A0A3M0CG41_9EURY</name>
<evidence type="ECO:0000313" key="3">
    <source>
        <dbReference type="Proteomes" id="UP000277326"/>
    </source>
</evidence>
<accession>A0A3M0CG41</accession>